<evidence type="ECO:0000313" key="2">
    <source>
        <dbReference type="Proteomes" id="UP000887540"/>
    </source>
</evidence>
<dbReference type="Pfam" id="PF17305">
    <property type="entry name" value="DUF5354"/>
    <property type="match status" value="1"/>
</dbReference>
<dbReference type="InterPro" id="IPR035291">
    <property type="entry name" value="DUF5354"/>
</dbReference>
<reference evidence="3" key="1">
    <citation type="submission" date="2022-11" db="UniProtKB">
        <authorList>
            <consortium name="WormBaseParasite"/>
        </authorList>
    </citation>
    <scope>IDENTIFICATION</scope>
</reference>
<protein>
    <submittedName>
        <fullName evidence="3">Protein quiver</fullName>
    </submittedName>
</protein>
<dbReference type="AlphaFoldDB" id="A0A914ENM4"/>
<organism evidence="2 3">
    <name type="scientific">Acrobeloides nanus</name>
    <dbReference type="NCBI Taxonomy" id="290746"/>
    <lineage>
        <taxon>Eukaryota</taxon>
        <taxon>Metazoa</taxon>
        <taxon>Ecdysozoa</taxon>
        <taxon>Nematoda</taxon>
        <taxon>Chromadorea</taxon>
        <taxon>Rhabditida</taxon>
        <taxon>Tylenchina</taxon>
        <taxon>Cephalobomorpha</taxon>
        <taxon>Cephaloboidea</taxon>
        <taxon>Cephalobidae</taxon>
        <taxon>Acrobeloides</taxon>
    </lineage>
</organism>
<feature type="chain" id="PRO_5036813215" evidence="1">
    <location>
        <begin position="19"/>
        <end position="132"/>
    </location>
</feature>
<name>A0A914ENM4_9BILA</name>
<proteinExistence type="predicted"/>
<evidence type="ECO:0000256" key="1">
    <source>
        <dbReference type="SAM" id="SignalP"/>
    </source>
</evidence>
<evidence type="ECO:0000313" key="3">
    <source>
        <dbReference type="WBParaSite" id="ACRNAN_scaffold985.g29162.t1"/>
    </source>
</evidence>
<sequence length="132" mass="15295">MLFKYLAVLFLYFVSVLSLKCYQTDQESGSIHVVENEDFAYCASFPSIKIPDSDELTSPHFIGVLEEDDDKSLAPLFNENSEIYQLLELCVYEKYDWPKLLHERSSRGLKFAVEYHLRCLCSTDLCNNKFTA</sequence>
<feature type="signal peptide" evidence="1">
    <location>
        <begin position="1"/>
        <end position="18"/>
    </location>
</feature>
<accession>A0A914ENM4</accession>
<keyword evidence="2" id="KW-1185">Reference proteome</keyword>
<dbReference type="Proteomes" id="UP000887540">
    <property type="component" value="Unplaced"/>
</dbReference>
<keyword evidence="1" id="KW-0732">Signal</keyword>
<dbReference type="WBParaSite" id="ACRNAN_scaffold985.g29162.t1">
    <property type="protein sequence ID" value="ACRNAN_scaffold985.g29162.t1"/>
    <property type="gene ID" value="ACRNAN_scaffold985.g29162"/>
</dbReference>